<name>A0ABQ3KQ32_9PSEU</name>
<reference evidence="2" key="1">
    <citation type="journal article" date="2019" name="Int. J. Syst. Evol. Microbiol.">
        <title>The Global Catalogue of Microorganisms (GCM) 10K type strain sequencing project: providing services to taxonomists for standard genome sequencing and annotation.</title>
        <authorList>
            <consortium name="The Broad Institute Genomics Platform"/>
            <consortium name="The Broad Institute Genome Sequencing Center for Infectious Disease"/>
            <person name="Wu L."/>
            <person name="Ma J."/>
        </authorList>
    </citation>
    <scope>NUCLEOTIDE SEQUENCE [LARGE SCALE GENOMIC DNA]</scope>
    <source>
        <strain evidence="2">CGMCC 4.7680</strain>
    </source>
</reference>
<proteinExistence type="predicted"/>
<gene>
    <name evidence="1" type="ORF">GCM10017567_74230</name>
</gene>
<comment type="caution">
    <text evidence="1">The sequence shown here is derived from an EMBL/GenBank/DDBJ whole genome shotgun (WGS) entry which is preliminary data.</text>
</comment>
<accession>A0ABQ3KQ32</accession>
<sequence length="107" mass="11478">MLVELSAEAVTEAAEGYTSAGTYKLECPSGQLALGSPTGQAIALEIEPEVYGAMVTHQGRTAMAARHREILHGADSATELRESANSAAELEKYRISIWRTGRVLDDE</sequence>
<keyword evidence="2" id="KW-1185">Reference proteome</keyword>
<dbReference type="EMBL" id="BNAW01000051">
    <property type="protein sequence ID" value="GHG41721.1"/>
    <property type="molecule type" value="Genomic_DNA"/>
</dbReference>
<dbReference type="Proteomes" id="UP000649955">
    <property type="component" value="Unassembled WGS sequence"/>
</dbReference>
<evidence type="ECO:0000313" key="1">
    <source>
        <dbReference type="EMBL" id="GHG41721.1"/>
    </source>
</evidence>
<protein>
    <submittedName>
        <fullName evidence="1">Uncharacterized protein</fullName>
    </submittedName>
</protein>
<organism evidence="1 2">
    <name type="scientific">Amycolatopsis bullii</name>
    <dbReference type="NCBI Taxonomy" id="941987"/>
    <lineage>
        <taxon>Bacteria</taxon>
        <taxon>Bacillati</taxon>
        <taxon>Actinomycetota</taxon>
        <taxon>Actinomycetes</taxon>
        <taxon>Pseudonocardiales</taxon>
        <taxon>Pseudonocardiaceae</taxon>
        <taxon>Amycolatopsis</taxon>
    </lineage>
</organism>
<evidence type="ECO:0000313" key="2">
    <source>
        <dbReference type="Proteomes" id="UP000649955"/>
    </source>
</evidence>